<evidence type="ECO:0000313" key="4">
    <source>
        <dbReference type="Proteomes" id="UP000006889"/>
    </source>
</evidence>
<dbReference type="SUPFAM" id="SSF53756">
    <property type="entry name" value="UDP-Glycosyltransferase/glycogen phosphorylase"/>
    <property type="match status" value="1"/>
</dbReference>
<dbReference type="KEGG" id="cow:Calow_1748"/>
<proteinExistence type="predicted"/>
<sequence length="375" mass="42682">MKVLHLISGGDTGGAKTHIINLCSKLKNLVALKIICFMYGQFYEEVKDAGIDIDVIQQSSRFDLSVVDKIAKIIENENYDIIHCHGARANFIGMFLKLKIKNKPFITTVHSDFDLDFQDSFYKRVVFSFLNKLALKRFDYFVSVGSALIDKIKGLGVSEDRIFLLYNGFDFSKEISYVHKDEFLSKFFDKRIYENKIVIGNLSRLYKVKGLDVFIKAANIIVKKYSNVLFLIGGSGPQRESLNLMISEYNLNDKVFLLGSIKNPYDFFNSIDINVISSYSETFPYSILEATALEKCCISSKVGSVPDLIDDGKNGFLFDAGDYRGLAQKIEILLQNENLIKEFGHLLSKKAKEKFSAENMARMQFEIYKSILSKK</sequence>
<dbReference type="InterPro" id="IPR028098">
    <property type="entry name" value="Glyco_trans_4-like_N"/>
</dbReference>
<dbReference type="RefSeq" id="WP_013412614.1">
    <property type="nucleotide sequence ID" value="NC_014657.1"/>
</dbReference>
<dbReference type="GO" id="GO:0016757">
    <property type="term" value="F:glycosyltransferase activity"/>
    <property type="evidence" value="ECO:0007669"/>
    <property type="project" value="InterPro"/>
</dbReference>
<dbReference type="AlphaFoldDB" id="E4Q4K7"/>
<dbReference type="Pfam" id="PF13439">
    <property type="entry name" value="Glyco_transf_4"/>
    <property type="match status" value="1"/>
</dbReference>
<gene>
    <name evidence="3" type="ordered locus">Calow_1748</name>
</gene>
<dbReference type="Gene3D" id="3.40.50.2000">
    <property type="entry name" value="Glycogen Phosphorylase B"/>
    <property type="match status" value="2"/>
</dbReference>
<dbReference type="eggNOG" id="COG0438">
    <property type="taxonomic scope" value="Bacteria"/>
</dbReference>
<feature type="domain" description="Glycosyltransferase subfamily 4-like N-terminal" evidence="2">
    <location>
        <begin position="13"/>
        <end position="171"/>
    </location>
</feature>
<name>E4Q4K7_CALOW</name>
<dbReference type="EMBL" id="CP002216">
    <property type="protein sequence ID" value="ADQ05286.1"/>
    <property type="molecule type" value="Genomic_DNA"/>
</dbReference>
<evidence type="ECO:0000259" key="2">
    <source>
        <dbReference type="Pfam" id="PF13439"/>
    </source>
</evidence>
<dbReference type="PANTHER" id="PTHR12526">
    <property type="entry name" value="GLYCOSYLTRANSFERASE"/>
    <property type="match status" value="1"/>
</dbReference>
<reference key="1">
    <citation type="submission" date="2010-09" db="EMBL/GenBank/DDBJ databases">
        <title>Complete sequence of Caldicellulosiruptor owensensis OL.</title>
        <authorList>
            <consortium name="US DOE Joint Genome Institute"/>
            <person name="Lucas S."/>
            <person name="Copeland A."/>
            <person name="Lapidus A."/>
            <person name="Cheng J.-F."/>
            <person name="Bruce D."/>
            <person name="Goodwin L."/>
            <person name="Pitluck S."/>
            <person name="Davenport K."/>
            <person name="Detter J.C."/>
            <person name="Han C."/>
            <person name="Tapia R."/>
            <person name="Land M."/>
            <person name="Hauser L."/>
            <person name="Chang Y.-J."/>
            <person name="Jeffries C."/>
            <person name="Kyrpides N."/>
            <person name="Ivanova N."/>
            <person name="Mikhailova N."/>
            <person name="Blumer-Schuette S.E."/>
            <person name="Kelly R.M."/>
            <person name="Woyke T."/>
        </authorList>
    </citation>
    <scope>NUCLEOTIDE SEQUENCE</scope>
    <source>
        <strain>OL</strain>
    </source>
</reference>
<dbReference type="Proteomes" id="UP000006889">
    <property type="component" value="Chromosome"/>
</dbReference>
<evidence type="ECO:0000313" key="3">
    <source>
        <dbReference type="EMBL" id="ADQ05286.1"/>
    </source>
</evidence>
<keyword evidence="3" id="KW-0808">Transferase</keyword>
<evidence type="ECO:0000259" key="1">
    <source>
        <dbReference type="Pfam" id="PF00534"/>
    </source>
</evidence>
<dbReference type="Pfam" id="PF00534">
    <property type="entry name" value="Glycos_transf_1"/>
    <property type="match status" value="1"/>
</dbReference>
<dbReference type="HOGENOM" id="CLU_009583_0_3_9"/>
<protein>
    <submittedName>
        <fullName evidence="3">Glycosyl transferase group 1</fullName>
    </submittedName>
</protein>
<feature type="domain" description="Glycosyl transferase family 1" evidence="1">
    <location>
        <begin position="186"/>
        <end position="343"/>
    </location>
</feature>
<accession>E4Q4K7</accession>
<organism evidence="3 4">
    <name type="scientific">Caldicellulosiruptor owensensis (strain ATCC 700167 / DSM 13100 / OL)</name>
    <dbReference type="NCBI Taxonomy" id="632518"/>
    <lineage>
        <taxon>Bacteria</taxon>
        <taxon>Bacillati</taxon>
        <taxon>Bacillota</taxon>
        <taxon>Bacillota incertae sedis</taxon>
        <taxon>Caldicellulosiruptorales</taxon>
        <taxon>Caldicellulosiruptoraceae</taxon>
        <taxon>Caldicellulosiruptor</taxon>
    </lineage>
</organism>
<dbReference type="CAZy" id="GT4">
    <property type="family name" value="Glycosyltransferase Family 4"/>
</dbReference>
<dbReference type="STRING" id="632518.Calow_1748"/>
<reference evidence="3 4" key="2">
    <citation type="journal article" date="2011" name="J. Bacteriol.">
        <title>Complete genome sequences for the anaerobic, extremely thermophilic plant biomass-degrading bacteria Caldicellulosiruptor hydrothermalis, Caldicellulosiruptor kristjanssonii, Caldicellulosiruptor kronotskyensis, Caldicellulosiruptor owensenis, and Caldicellulosiruptor lactoaceticus.</title>
        <authorList>
            <person name="Blumer-Schuette S.E."/>
            <person name="Ozdemir I."/>
            <person name="Mistry D."/>
            <person name="Lucas S."/>
            <person name="Lapidus A."/>
            <person name="Cheng J.F."/>
            <person name="Goodwin L.A."/>
            <person name="Pitluck S."/>
            <person name="Land M.L."/>
            <person name="Hauser L.J."/>
            <person name="Woyke T."/>
            <person name="Mikhailova N."/>
            <person name="Pati A."/>
            <person name="Kyrpides N.C."/>
            <person name="Ivanova N."/>
            <person name="Detter J.C."/>
            <person name="Walston-Davenport K."/>
            <person name="Han S."/>
            <person name="Adams M.W."/>
            <person name="Kelly R.M."/>
        </authorList>
    </citation>
    <scope>NUCLEOTIDE SEQUENCE [LARGE SCALE GENOMIC DNA]</scope>
    <source>
        <strain evidence="4">ATCC 700167 / DSM 13100 / OL</strain>
    </source>
</reference>
<dbReference type="InterPro" id="IPR001296">
    <property type="entry name" value="Glyco_trans_1"/>
</dbReference>
<dbReference type="OrthoDB" id="3199616at2"/>
<keyword evidence="4" id="KW-1185">Reference proteome</keyword>